<evidence type="ECO:0000313" key="4">
    <source>
        <dbReference type="Proteomes" id="UP001358614"/>
    </source>
</evidence>
<protein>
    <submittedName>
        <fullName evidence="3">Uncharacterized protein</fullName>
    </submittedName>
</protein>
<feature type="chain" id="PRO_5043556503" evidence="2">
    <location>
        <begin position="16"/>
        <end position="208"/>
    </location>
</feature>
<feature type="signal peptide" evidence="2">
    <location>
        <begin position="1"/>
        <end position="15"/>
    </location>
</feature>
<keyword evidence="4" id="KW-1185">Reference proteome</keyword>
<dbReference type="Proteomes" id="UP001358614">
    <property type="component" value="Chromosome 3"/>
</dbReference>
<evidence type="ECO:0000256" key="2">
    <source>
        <dbReference type="SAM" id="SignalP"/>
    </source>
</evidence>
<evidence type="ECO:0000313" key="3">
    <source>
        <dbReference type="EMBL" id="WWD09801.1"/>
    </source>
</evidence>
<dbReference type="KEGG" id="ker:91106730"/>
<feature type="region of interest" description="Disordered" evidence="1">
    <location>
        <begin position="69"/>
        <end position="135"/>
    </location>
</feature>
<feature type="compositionally biased region" description="Low complexity" evidence="1">
    <location>
        <begin position="72"/>
        <end position="94"/>
    </location>
</feature>
<dbReference type="AlphaFoldDB" id="A0AAX4KTS7"/>
<organism evidence="3 4">
    <name type="scientific">Kwoniella europaea PYCC6329</name>
    <dbReference type="NCBI Taxonomy" id="1423913"/>
    <lineage>
        <taxon>Eukaryota</taxon>
        <taxon>Fungi</taxon>
        <taxon>Dikarya</taxon>
        <taxon>Basidiomycota</taxon>
        <taxon>Agaricomycotina</taxon>
        <taxon>Tremellomycetes</taxon>
        <taxon>Tremellales</taxon>
        <taxon>Cryptococcaceae</taxon>
        <taxon>Kwoniella</taxon>
    </lineage>
</organism>
<name>A0AAX4KTS7_9TREE</name>
<sequence length="208" mass="21082">MKLIFLLSLIPVALSLPQPQPSSEHPINLPPHVQNFAKKRAFGAGDTGIQGTSVASEKDTSTLTSLIMFQPSSEPTTTVTGTTPVSSAASSSSSSDEDDQIVSPFYPSTNDDEEESDDSVQTLGQGQSAAFNPTPSTTLSLLTNSLATASATANGTKSSTTGSASAAVVAAASDTGSSISGSLEKMNGVGKDRILILGSLGVVIAYLA</sequence>
<evidence type="ECO:0000256" key="1">
    <source>
        <dbReference type="SAM" id="MobiDB-lite"/>
    </source>
</evidence>
<gene>
    <name evidence="3" type="ORF">V865_007929</name>
</gene>
<reference evidence="3 4" key="1">
    <citation type="submission" date="2024-01" db="EMBL/GenBank/DDBJ databases">
        <title>Comparative genomics of Cryptococcus and Kwoniella reveals pathogenesis evolution and contrasting modes of karyotype evolution via chromosome fusion or intercentromeric recombination.</title>
        <authorList>
            <person name="Coelho M.A."/>
            <person name="David-Palma M."/>
            <person name="Shea T."/>
            <person name="Bowers K."/>
            <person name="McGinley-Smith S."/>
            <person name="Mohammad A.W."/>
            <person name="Gnirke A."/>
            <person name="Yurkov A.M."/>
            <person name="Nowrousian M."/>
            <person name="Sun S."/>
            <person name="Cuomo C.A."/>
            <person name="Heitman J."/>
        </authorList>
    </citation>
    <scope>NUCLEOTIDE SEQUENCE [LARGE SCALE GENOMIC DNA]</scope>
    <source>
        <strain evidence="3 4">PYCC6329</strain>
    </source>
</reference>
<keyword evidence="2" id="KW-0732">Signal</keyword>
<proteinExistence type="predicted"/>
<dbReference type="RefSeq" id="XP_066087768.1">
    <property type="nucleotide sequence ID" value="XM_066231671.1"/>
</dbReference>
<dbReference type="GeneID" id="91106730"/>
<dbReference type="EMBL" id="CP144091">
    <property type="protein sequence ID" value="WWD09801.1"/>
    <property type="molecule type" value="Genomic_DNA"/>
</dbReference>
<accession>A0AAX4KTS7</accession>
<feature type="compositionally biased region" description="Polar residues" evidence="1">
    <location>
        <begin position="120"/>
        <end position="131"/>
    </location>
</feature>